<evidence type="ECO:0000313" key="4">
    <source>
        <dbReference type="Proteomes" id="UP000006062"/>
    </source>
</evidence>
<dbReference type="Proteomes" id="UP000006062">
    <property type="component" value="Chromosome"/>
</dbReference>
<dbReference type="STRING" id="765911.Thivi_4608"/>
<dbReference type="InterPro" id="IPR043736">
    <property type="entry name" value="DUF5681"/>
</dbReference>
<sequence length="166" mass="17450">MAIRDESGKFAPGSSGNPHGAPKGPRTTKATEIRKMIEKEGPALVRVVMKAAKAGDLQSAIALLDRIVPRLRAEAAPVNVDLSGASTEIASRLLAAVSESEMTPETAADLLALVKDAQPPASEPAALPDTKMLDEIYEKAMQNAEAERAKVANRRALLVGDSPCLN</sequence>
<dbReference type="eggNOG" id="ENOG503307M">
    <property type="taxonomic scope" value="Bacteria"/>
</dbReference>
<dbReference type="KEGG" id="tvi:Thivi_4608"/>
<evidence type="ECO:0000256" key="1">
    <source>
        <dbReference type="SAM" id="MobiDB-lite"/>
    </source>
</evidence>
<organism evidence="3 4">
    <name type="scientific">Thiocystis violascens (strain ATCC 17096 / DSM 198 / 6111)</name>
    <name type="common">Chromatium violascens</name>
    <dbReference type="NCBI Taxonomy" id="765911"/>
    <lineage>
        <taxon>Bacteria</taxon>
        <taxon>Pseudomonadati</taxon>
        <taxon>Pseudomonadota</taxon>
        <taxon>Gammaproteobacteria</taxon>
        <taxon>Chromatiales</taxon>
        <taxon>Chromatiaceae</taxon>
        <taxon>Thiocystis</taxon>
    </lineage>
</organism>
<protein>
    <recommendedName>
        <fullName evidence="2">DUF5681 domain-containing protein</fullName>
    </recommendedName>
</protein>
<feature type="region of interest" description="Disordered" evidence="1">
    <location>
        <begin position="1"/>
        <end position="32"/>
    </location>
</feature>
<dbReference type="HOGENOM" id="CLU_1601958_0_0_6"/>
<accession>I3YHD1</accession>
<reference evidence="3 4" key="1">
    <citation type="submission" date="2012-06" db="EMBL/GenBank/DDBJ databases">
        <title>Complete sequence of Thiocystis violascens DSM 198.</title>
        <authorList>
            <consortium name="US DOE Joint Genome Institute"/>
            <person name="Lucas S."/>
            <person name="Han J."/>
            <person name="Lapidus A."/>
            <person name="Cheng J.-F."/>
            <person name="Goodwin L."/>
            <person name="Pitluck S."/>
            <person name="Peters L."/>
            <person name="Ovchinnikova G."/>
            <person name="Teshima H."/>
            <person name="Detter J.C."/>
            <person name="Han C."/>
            <person name="Tapia R."/>
            <person name="Land M."/>
            <person name="Hauser L."/>
            <person name="Kyrpides N."/>
            <person name="Ivanova N."/>
            <person name="Pagani I."/>
            <person name="Vogl K."/>
            <person name="Liu Z."/>
            <person name="Frigaard N.-U."/>
            <person name="Bryant D."/>
            <person name="Woyke T."/>
        </authorList>
    </citation>
    <scope>NUCLEOTIDE SEQUENCE [LARGE SCALE GENOMIC DNA]</scope>
    <source>
        <strain evidence="4">ATCC 17096 / DSM 198 / 6111</strain>
    </source>
</reference>
<keyword evidence="4" id="KW-1185">Reference proteome</keyword>
<dbReference type="Pfam" id="PF18932">
    <property type="entry name" value="DUF5681"/>
    <property type="match status" value="1"/>
</dbReference>
<dbReference type="AlphaFoldDB" id="I3YHD1"/>
<evidence type="ECO:0000259" key="2">
    <source>
        <dbReference type="Pfam" id="PF18932"/>
    </source>
</evidence>
<proteinExistence type="predicted"/>
<dbReference type="EMBL" id="CP003154">
    <property type="protein sequence ID" value="AFL76399.1"/>
    <property type="molecule type" value="Genomic_DNA"/>
</dbReference>
<name>I3YHD1_THIV6</name>
<evidence type="ECO:0000313" key="3">
    <source>
        <dbReference type="EMBL" id="AFL76399.1"/>
    </source>
</evidence>
<gene>
    <name evidence="3" type="ordered locus">Thivi_4608</name>
</gene>
<feature type="domain" description="DUF5681" evidence="2">
    <location>
        <begin position="7"/>
        <end position="68"/>
    </location>
</feature>